<dbReference type="Gene3D" id="1.20.5.620">
    <property type="entry name" value="F1F0 ATP synthase subunit B, membrane domain"/>
    <property type="match status" value="1"/>
</dbReference>
<reference evidence="6 7" key="1">
    <citation type="submission" date="2022-09" db="EMBL/GenBank/DDBJ databases">
        <title>Xylan utilization by haloarchaea-nanohaloarchaea associations.</title>
        <authorList>
            <person name="Yakimov M."/>
        </authorList>
    </citation>
    <scope>NUCLEOTIDE SEQUENCE [LARGE SCALE GENOMIC DNA]</scope>
    <source>
        <strain evidence="6 7">SVXNc</strain>
    </source>
</reference>
<dbReference type="InterPro" id="IPR002842">
    <property type="entry name" value="ATPase_V1_Esu"/>
</dbReference>
<dbReference type="HAMAP" id="MF_00311">
    <property type="entry name" value="ATP_synth_E_arch"/>
    <property type="match status" value="1"/>
</dbReference>
<comment type="similarity">
    <text evidence="1 4">Belongs to the V-ATPase E subunit family.</text>
</comment>
<comment type="subcellular location">
    <subcellularLocation>
        <location evidence="4">Cell membrane</location>
        <topology evidence="4">Peripheral membrane protein</topology>
    </subcellularLocation>
</comment>
<evidence type="ECO:0000256" key="1">
    <source>
        <dbReference type="ARBA" id="ARBA00005901"/>
    </source>
</evidence>
<evidence type="ECO:0000313" key="6">
    <source>
        <dbReference type="EMBL" id="WEL19693.1"/>
    </source>
</evidence>
<evidence type="ECO:0000313" key="7">
    <source>
        <dbReference type="Proteomes" id="UP001218034"/>
    </source>
</evidence>
<evidence type="ECO:0000256" key="3">
    <source>
        <dbReference type="ARBA" id="ARBA00023065"/>
    </source>
</evidence>
<dbReference type="GeneID" id="98290731"/>
<keyword evidence="4" id="KW-0472">Membrane</keyword>
<dbReference type="Pfam" id="PF01991">
    <property type="entry name" value="vATP-synt_E"/>
    <property type="match status" value="1"/>
</dbReference>
<dbReference type="Proteomes" id="UP001218034">
    <property type="component" value="Chromosome"/>
</dbReference>
<proteinExistence type="inferred from homology"/>
<accession>A0ABY8CER2</accession>
<keyword evidence="4" id="KW-1003">Cell membrane</keyword>
<dbReference type="EMBL" id="CP104395">
    <property type="protein sequence ID" value="WEL19693.1"/>
    <property type="molecule type" value="Genomic_DNA"/>
</dbReference>
<keyword evidence="3 4" id="KW-0406">Ion transport</keyword>
<evidence type="ECO:0000256" key="5">
    <source>
        <dbReference type="SAM" id="MobiDB-lite"/>
    </source>
</evidence>
<keyword evidence="4" id="KW-0375">Hydrogen ion transport</keyword>
<comment type="function">
    <text evidence="4">Component of the A-type ATP synthase that produces ATP from ADP in the presence of a proton gradient across the membrane.</text>
</comment>
<dbReference type="RefSeq" id="WP_347721527.1">
    <property type="nucleotide sequence ID" value="NZ_CP104395.1"/>
</dbReference>
<keyword evidence="4" id="KW-0066">ATP synthesis</keyword>
<name>A0ABY8CER2_9ARCH</name>
<organism evidence="6 7">
    <name type="scientific">Candidatus Nanohalococcus occultus</name>
    <dbReference type="NCBI Taxonomy" id="2978047"/>
    <lineage>
        <taxon>Archaea</taxon>
        <taxon>Candidatus Nanohalarchaeota</taxon>
        <taxon>Candidatus Nanohalarchaeota incertae sedis</taxon>
        <taxon>Candidatus Nanohalococcus</taxon>
    </lineage>
</organism>
<evidence type="ECO:0000256" key="4">
    <source>
        <dbReference type="HAMAP-Rule" id="MF_00311"/>
    </source>
</evidence>
<protein>
    <recommendedName>
        <fullName evidence="4">A-type ATP synthase subunit E</fullName>
    </recommendedName>
</protein>
<evidence type="ECO:0000256" key="2">
    <source>
        <dbReference type="ARBA" id="ARBA00022448"/>
    </source>
</evidence>
<comment type="subunit">
    <text evidence="4">Has multiple subunits with at least A(3), B(3), C, D, E, F, H, I and proteolipid K(x).</text>
</comment>
<dbReference type="InterPro" id="IPR028987">
    <property type="entry name" value="ATP_synth_B-like_membr_sf"/>
</dbReference>
<dbReference type="SUPFAM" id="SSF160527">
    <property type="entry name" value="V-type ATPase subunit E-like"/>
    <property type="match status" value="1"/>
</dbReference>
<sequence>MGLKEVKDDILQEAQQQADSITSDAQSKADEIIEEAENEADRILQEAEEEIEEEKESLEKQQLSNARMEAKKKKLDAKQNALEQVFDRFRDELEELSGEERQKFVANCLERAEFEVGTVKASEEFKDVVESEGFEPEDFHKTGLVVVSEDGNRKQEYSLDRIVQSLKDEHRKEVSEVLF</sequence>
<keyword evidence="7" id="KW-1185">Reference proteome</keyword>
<keyword evidence="2 4" id="KW-0813">Transport</keyword>
<feature type="region of interest" description="Disordered" evidence="5">
    <location>
        <begin position="48"/>
        <end position="69"/>
    </location>
</feature>
<gene>
    <name evidence="6" type="primary">ntpE</name>
    <name evidence="4" type="synonym">atpE</name>
    <name evidence="6" type="ORF">SVXNc_0679</name>
</gene>
<dbReference type="SUPFAM" id="SSF81573">
    <property type="entry name" value="F1F0 ATP synthase subunit B, membrane domain"/>
    <property type="match status" value="1"/>
</dbReference>